<organism evidence="1 2">
    <name type="scientific">Promicromonospora vindobonensis</name>
    <dbReference type="NCBI Taxonomy" id="195748"/>
    <lineage>
        <taxon>Bacteria</taxon>
        <taxon>Bacillati</taxon>
        <taxon>Actinomycetota</taxon>
        <taxon>Actinomycetes</taxon>
        <taxon>Micrococcales</taxon>
        <taxon>Promicromonosporaceae</taxon>
        <taxon>Promicromonospora</taxon>
    </lineage>
</organism>
<protein>
    <submittedName>
        <fullName evidence="1">Uncharacterized protein</fullName>
    </submittedName>
</protein>
<evidence type="ECO:0000313" key="1">
    <source>
        <dbReference type="EMBL" id="MFD2794553.1"/>
    </source>
</evidence>
<name>A0ABW5VS87_9MICO</name>
<proteinExistence type="predicted"/>
<accession>A0ABW5VS87</accession>
<sequence>MDETAIDGWSPADSPYAIASSEAQWALRDIELCARRIHAGDEVVSGFSSRQIDARHLCIALRQLLTAEDLEQAALADLDLDPGVGQALEQARRQFERSLPDITQIRNGLIHFENWSRGLGHGPQRQRVKAGDEPRDVARDFWGFRYDVTTDTVSMGPYQIKVAAAGEAAAELAHSIYMAARAVDMKNRRPS</sequence>
<dbReference type="EMBL" id="JBHUOG010000002">
    <property type="protein sequence ID" value="MFD2794553.1"/>
    <property type="molecule type" value="Genomic_DNA"/>
</dbReference>
<gene>
    <name evidence="1" type="ORF">ACFS27_13435</name>
</gene>
<reference evidence="2" key="1">
    <citation type="journal article" date="2019" name="Int. J. Syst. Evol. Microbiol.">
        <title>The Global Catalogue of Microorganisms (GCM) 10K type strain sequencing project: providing services to taxonomists for standard genome sequencing and annotation.</title>
        <authorList>
            <consortium name="The Broad Institute Genomics Platform"/>
            <consortium name="The Broad Institute Genome Sequencing Center for Infectious Disease"/>
            <person name="Wu L."/>
            <person name="Ma J."/>
        </authorList>
    </citation>
    <scope>NUCLEOTIDE SEQUENCE [LARGE SCALE GENOMIC DNA]</scope>
    <source>
        <strain evidence="2">CCM 7044</strain>
    </source>
</reference>
<dbReference type="RefSeq" id="WP_377183756.1">
    <property type="nucleotide sequence ID" value="NZ_JBHUOG010000002.1"/>
</dbReference>
<keyword evidence="2" id="KW-1185">Reference proteome</keyword>
<comment type="caution">
    <text evidence="1">The sequence shown here is derived from an EMBL/GenBank/DDBJ whole genome shotgun (WGS) entry which is preliminary data.</text>
</comment>
<evidence type="ECO:0000313" key="2">
    <source>
        <dbReference type="Proteomes" id="UP001597479"/>
    </source>
</evidence>
<dbReference type="Proteomes" id="UP001597479">
    <property type="component" value="Unassembled WGS sequence"/>
</dbReference>